<dbReference type="EMBL" id="JAGHKP010000001">
    <property type="protein sequence ID" value="MBO9152030.1"/>
    <property type="molecule type" value="Genomic_DNA"/>
</dbReference>
<feature type="compositionally biased region" description="Basic and acidic residues" evidence="1">
    <location>
        <begin position="61"/>
        <end position="74"/>
    </location>
</feature>
<keyword evidence="3" id="KW-1185">Reference proteome</keyword>
<sequence length="74" mass="8278">MKSTKTSQQPQQEDDLNIRKEGEQENEGAFNENAPVEDDGSPVLDEEDLEENSLSEEEADNIEREGGQPRESQG</sequence>
<feature type="compositionally biased region" description="Acidic residues" evidence="1">
    <location>
        <begin position="35"/>
        <end position="60"/>
    </location>
</feature>
<reference evidence="3" key="1">
    <citation type="submission" date="2021-03" db="EMBL/GenBank/DDBJ databases">
        <title>Assistant Professor.</title>
        <authorList>
            <person name="Huq M.A."/>
        </authorList>
    </citation>
    <scope>NUCLEOTIDE SEQUENCE [LARGE SCALE GENOMIC DNA]</scope>
    <source>
        <strain evidence="3">MAH-28</strain>
    </source>
</reference>
<evidence type="ECO:0000313" key="2">
    <source>
        <dbReference type="EMBL" id="MBO9152030.1"/>
    </source>
</evidence>
<organism evidence="2 3">
    <name type="scientific">Chitinophaga chungangae</name>
    <dbReference type="NCBI Taxonomy" id="2821488"/>
    <lineage>
        <taxon>Bacteria</taxon>
        <taxon>Pseudomonadati</taxon>
        <taxon>Bacteroidota</taxon>
        <taxon>Chitinophagia</taxon>
        <taxon>Chitinophagales</taxon>
        <taxon>Chitinophagaceae</taxon>
        <taxon>Chitinophaga</taxon>
    </lineage>
</organism>
<dbReference type="RefSeq" id="WP_209144788.1">
    <property type="nucleotide sequence ID" value="NZ_JAGHKP010000001.1"/>
</dbReference>
<accession>A0ABS3YBH0</accession>
<evidence type="ECO:0000313" key="3">
    <source>
        <dbReference type="Proteomes" id="UP000679126"/>
    </source>
</evidence>
<name>A0ABS3YBH0_9BACT</name>
<feature type="region of interest" description="Disordered" evidence="1">
    <location>
        <begin position="1"/>
        <end position="74"/>
    </location>
</feature>
<evidence type="ECO:0000256" key="1">
    <source>
        <dbReference type="SAM" id="MobiDB-lite"/>
    </source>
</evidence>
<proteinExistence type="predicted"/>
<comment type="caution">
    <text evidence="2">The sequence shown here is derived from an EMBL/GenBank/DDBJ whole genome shotgun (WGS) entry which is preliminary data.</text>
</comment>
<gene>
    <name evidence="2" type="ORF">J7I43_07405</name>
</gene>
<protein>
    <submittedName>
        <fullName evidence="2">Uncharacterized protein</fullName>
    </submittedName>
</protein>
<dbReference type="Proteomes" id="UP000679126">
    <property type="component" value="Unassembled WGS sequence"/>
</dbReference>
<feature type="compositionally biased region" description="Polar residues" evidence="1">
    <location>
        <begin position="1"/>
        <end position="11"/>
    </location>
</feature>